<feature type="coiled-coil region" evidence="1">
    <location>
        <begin position="94"/>
        <end position="121"/>
    </location>
</feature>
<gene>
    <name evidence="2" type="ORF">KQ656_01230</name>
</gene>
<reference evidence="2 3" key="1">
    <citation type="submission" date="2021-06" db="EMBL/GenBank/DDBJ databases">
        <title>Staphylococcus lentus K169 genome sequencing.</title>
        <authorList>
            <person name="Sundareshan S."/>
            <person name="Akhila D.S."/>
            <person name="Prachi D."/>
            <person name="Sivakumar R."/>
            <person name="Rajendhran J."/>
            <person name="Isloor S."/>
            <person name="Hegde N.R."/>
        </authorList>
    </citation>
    <scope>NUCLEOTIDE SEQUENCE [LARGE SCALE GENOMIC DNA]</scope>
    <source>
        <strain evidence="2 3">K169</strain>
    </source>
</reference>
<evidence type="ECO:0000256" key="1">
    <source>
        <dbReference type="SAM" id="Coils"/>
    </source>
</evidence>
<name>A0ABS6GT74_MAMLE</name>
<dbReference type="EMBL" id="JAHLZN010000001">
    <property type="protein sequence ID" value="MBU6112557.1"/>
    <property type="molecule type" value="Genomic_DNA"/>
</dbReference>
<keyword evidence="1" id="KW-0175">Coiled coil</keyword>
<dbReference type="Proteomes" id="UP000770161">
    <property type="component" value="Unassembled WGS sequence"/>
</dbReference>
<dbReference type="InterPro" id="IPR021358">
    <property type="entry name" value="DUF2977"/>
</dbReference>
<accession>A0ABS6GT74</accession>
<dbReference type="RefSeq" id="WP_216683203.1">
    <property type="nucleotide sequence ID" value="NZ_JAHLZN010000001.1"/>
</dbReference>
<proteinExistence type="predicted"/>
<comment type="caution">
    <text evidence="2">The sequence shown here is derived from an EMBL/GenBank/DDBJ whole genome shotgun (WGS) entry which is preliminary data.</text>
</comment>
<protein>
    <submittedName>
        <fullName evidence="2">DUF2977 domain-containing protein</fullName>
    </submittedName>
</protein>
<sequence>MKILINGNDEIVGYVTDGDLSGSIEAEIPPYLLEIYEPGKLIYKDGQVSINPNFNNGSEIPIQPPDVTLPGSDDELRKMFANMQIQIVQGNVMVSELSQQNARLAQEVVETKQELDKLKGDN</sequence>
<evidence type="ECO:0000313" key="2">
    <source>
        <dbReference type="EMBL" id="MBU6112557.1"/>
    </source>
</evidence>
<dbReference type="Pfam" id="PF11192">
    <property type="entry name" value="DUF2977"/>
    <property type="match status" value="1"/>
</dbReference>
<evidence type="ECO:0000313" key="3">
    <source>
        <dbReference type="Proteomes" id="UP000770161"/>
    </source>
</evidence>
<keyword evidence="3" id="KW-1185">Reference proteome</keyword>
<organism evidence="2 3">
    <name type="scientific">Mammaliicoccus lentus</name>
    <name type="common">Staphylococcus lentus</name>
    <dbReference type="NCBI Taxonomy" id="42858"/>
    <lineage>
        <taxon>Bacteria</taxon>
        <taxon>Bacillati</taxon>
        <taxon>Bacillota</taxon>
        <taxon>Bacilli</taxon>
        <taxon>Bacillales</taxon>
        <taxon>Staphylococcaceae</taxon>
        <taxon>Mammaliicoccus</taxon>
    </lineage>
</organism>